<reference evidence="11" key="1">
    <citation type="submission" date="2022-06" db="EMBL/GenBank/DDBJ databases">
        <title>Vallitalea longa sp. nov., an anaerobic bacterium isolated from marine sediment.</title>
        <authorList>
            <person name="Hirano S."/>
            <person name="Terahara T."/>
            <person name="Mori K."/>
            <person name="Hamada M."/>
            <person name="Matsumoto R."/>
            <person name="Kobayashi T."/>
        </authorList>
    </citation>
    <scope>NUCLEOTIDE SEQUENCE</scope>
    <source>
        <strain evidence="11">SH18-1</strain>
    </source>
</reference>
<keyword evidence="12" id="KW-1185">Reference proteome</keyword>
<evidence type="ECO:0000256" key="2">
    <source>
        <dbReference type="ARBA" id="ARBA00022692"/>
    </source>
</evidence>
<dbReference type="InterPro" id="IPR026071">
    <property type="entry name" value="Glyco_Hydrolase_99"/>
</dbReference>
<feature type="transmembrane region" description="Helical" evidence="9">
    <location>
        <begin position="7"/>
        <end position="25"/>
    </location>
</feature>
<evidence type="ECO:0000256" key="1">
    <source>
        <dbReference type="ARBA" id="ARBA00004323"/>
    </source>
</evidence>
<comment type="caution">
    <text evidence="11">The sequence shown here is derived from an EMBL/GenBank/DDBJ whole genome shotgun (WGS) entry which is preliminary data.</text>
</comment>
<dbReference type="InterPro" id="IPR008979">
    <property type="entry name" value="Galactose-bd-like_sf"/>
</dbReference>
<evidence type="ECO:0000256" key="6">
    <source>
        <dbReference type="ARBA" id="ARBA00023034"/>
    </source>
</evidence>
<dbReference type="Proteomes" id="UP001144256">
    <property type="component" value="Unassembled WGS sequence"/>
</dbReference>
<proteinExistence type="predicted"/>
<keyword evidence="6" id="KW-0333">Golgi apparatus</keyword>
<dbReference type="SUPFAM" id="SSF49785">
    <property type="entry name" value="Galactose-binding domain-like"/>
    <property type="match status" value="2"/>
</dbReference>
<comment type="subcellular location">
    <subcellularLocation>
        <location evidence="1">Golgi apparatus membrane</location>
        <topology evidence="1">Single-pass type II membrane protein</topology>
    </subcellularLocation>
</comment>
<feature type="domain" description="F5/8 type C" evidence="10">
    <location>
        <begin position="755"/>
        <end position="893"/>
    </location>
</feature>
<evidence type="ECO:0000256" key="4">
    <source>
        <dbReference type="ARBA" id="ARBA00022968"/>
    </source>
</evidence>
<keyword evidence="7 9" id="KW-0472">Membrane</keyword>
<feature type="domain" description="F5/8 type C" evidence="10">
    <location>
        <begin position="513"/>
        <end position="664"/>
    </location>
</feature>
<keyword evidence="8" id="KW-0326">Glycosidase</keyword>
<sequence>MNKAKRTIIYFLFIVLSVGVISFRINLEIHASEENEAVPNCLNNIDDKKTTIASETLSNNPSSNDNTTSHTIKKVYADYHGPRYTREHDGNLGNWKFVGDAKKSSASKHYFAFNGDIIDENGKNQIASTAYPIVGMQSQLDKDYIEYQILLAKIAHIDGFFVEWGFPGHGSDEQLKVMQEIAQKYDFEVGVNWCDAWHMNEWIKRVRPDIKTDEDKIEAAKDSLQYLLDEVYNKPTGALFESHPIIYVFGGGFDNEQLDEIISSVDTPDSILQPWYFRRASMSSKLIGDTVEYRYNATKWNNVINGPFGWIPNRIRDAQESGFDEFDLFATKEDTIEYLKALKDAFIENDNIILRNSVVTPSMDNRGCAGWGTELKMIDRADGQVYEEMWNYNVTNRDYIDTVYIASWNDYTEGHQIEPTVEDGYREIMITEKYAAQLKQITSDVTGVDLPEKIFKLRKRVRKLHKIGFDIDSLMDQLDDVAIEISSKEYNDAKVSLGNIEVEVSKLERLIKTEEHSLKIPSDDITISIPSDKNVAYGKEINTNNDSSDIEYIVDGVTSNNHAWRAINSSEPIWVEINLGDTYNLTNTTIATGIDDSSILRNFKLQYFINGEWINIPSIEIVDNDMASLSIYFESSVTTDRVRIWIDESPDTSIIIREIKLFSNEFPSVEIINPKQNEEYDYGQNIRVTVKANDIDGRIERIDIVDNEIILGTMWKGNDDTFTYEIAQISGKQHNLKAIAYDDEGAKTESNTVVIYPPMENIALNRLVKANASLKNYGPEKAVDGIISLDSRWKTPGNIDEHWLEIDLDEESEIVKAELYMGDDKGWAVRDFELQYWDGMNWNTMPNTKFTNNKIKDMEFEFETPIKTDKVRFYSNEQKGRGVRIKEIKLLAYKNDSTDSTINKHNVEDSNKDDVNDGLESHVDEESNDYDVVNGAFMTFSEQLCDKLRDNYYEGYLIFEYYDDDKKSIKVFSATDRTSDLGDFTYVCSISKTGTGMWKQAKIRLYKENIKLDHSAENDSDLVFRGNGKVRNISLDFNIYSK</sequence>
<dbReference type="GO" id="GO:0004559">
    <property type="term" value="F:alpha-mannosidase activity"/>
    <property type="evidence" value="ECO:0007669"/>
    <property type="project" value="TreeGrafter"/>
</dbReference>
<protein>
    <recommendedName>
        <fullName evidence="10">F5/8 type C domain-containing protein</fullName>
    </recommendedName>
</protein>
<dbReference type="Gene3D" id="2.60.40.10">
    <property type="entry name" value="Immunoglobulins"/>
    <property type="match status" value="1"/>
</dbReference>
<keyword evidence="3" id="KW-0378">Hydrolase</keyword>
<dbReference type="RefSeq" id="WP_281815440.1">
    <property type="nucleotide sequence ID" value="NZ_BRLB01000005.1"/>
</dbReference>
<dbReference type="AlphaFoldDB" id="A0A9W5YEK2"/>
<evidence type="ECO:0000256" key="9">
    <source>
        <dbReference type="SAM" id="Phobius"/>
    </source>
</evidence>
<dbReference type="InterPro" id="IPR013783">
    <property type="entry name" value="Ig-like_fold"/>
</dbReference>
<evidence type="ECO:0000256" key="3">
    <source>
        <dbReference type="ARBA" id="ARBA00022801"/>
    </source>
</evidence>
<dbReference type="EMBL" id="BRLB01000005">
    <property type="protein sequence ID" value="GKX29773.1"/>
    <property type="molecule type" value="Genomic_DNA"/>
</dbReference>
<evidence type="ECO:0000256" key="5">
    <source>
        <dbReference type="ARBA" id="ARBA00022989"/>
    </source>
</evidence>
<dbReference type="Gene3D" id="2.60.120.260">
    <property type="entry name" value="Galactose-binding domain-like"/>
    <property type="match status" value="2"/>
</dbReference>
<dbReference type="Gene3D" id="3.20.20.80">
    <property type="entry name" value="Glycosidases"/>
    <property type="match status" value="1"/>
</dbReference>
<dbReference type="InterPro" id="IPR000421">
    <property type="entry name" value="FA58C"/>
</dbReference>
<accession>A0A9W5YEK2</accession>
<keyword evidence="4" id="KW-0735">Signal-anchor</keyword>
<evidence type="ECO:0000259" key="10">
    <source>
        <dbReference type="PROSITE" id="PS50022"/>
    </source>
</evidence>
<evidence type="ECO:0000313" key="12">
    <source>
        <dbReference type="Proteomes" id="UP001144256"/>
    </source>
</evidence>
<dbReference type="Pfam" id="PF00754">
    <property type="entry name" value="F5_F8_type_C"/>
    <property type="match status" value="2"/>
</dbReference>
<name>A0A9W5YEK2_9FIRM</name>
<evidence type="ECO:0000313" key="11">
    <source>
        <dbReference type="EMBL" id="GKX29773.1"/>
    </source>
</evidence>
<evidence type="ECO:0000256" key="7">
    <source>
        <dbReference type="ARBA" id="ARBA00023136"/>
    </source>
</evidence>
<dbReference type="PANTHER" id="PTHR13572:SF4">
    <property type="entry name" value="RE57134P"/>
    <property type="match status" value="1"/>
</dbReference>
<organism evidence="11 12">
    <name type="scientific">Vallitalea longa</name>
    <dbReference type="NCBI Taxonomy" id="2936439"/>
    <lineage>
        <taxon>Bacteria</taxon>
        <taxon>Bacillati</taxon>
        <taxon>Bacillota</taxon>
        <taxon>Clostridia</taxon>
        <taxon>Lachnospirales</taxon>
        <taxon>Vallitaleaceae</taxon>
        <taxon>Vallitalea</taxon>
    </lineage>
</organism>
<dbReference type="PROSITE" id="PS50022">
    <property type="entry name" value="FA58C_3"/>
    <property type="match status" value="2"/>
</dbReference>
<keyword evidence="2 9" id="KW-0812">Transmembrane</keyword>
<gene>
    <name evidence="11" type="ORF">SH1V18_22530</name>
</gene>
<keyword evidence="5 9" id="KW-1133">Transmembrane helix</keyword>
<dbReference type="PANTHER" id="PTHR13572">
    <property type="entry name" value="ENDO-ALPHA-1,2-MANNOSIDASE"/>
    <property type="match status" value="1"/>
</dbReference>
<evidence type="ECO:0000256" key="8">
    <source>
        <dbReference type="ARBA" id="ARBA00023295"/>
    </source>
</evidence>